<proteinExistence type="predicted"/>
<dbReference type="Pfam" id="PF13812">
    <property type="entry name" value="PPR_3"/>
    <property type="match status" value="1"/>
</dbReference>
<dbReference type="InterPro" id="IPR003806">
    <property type="entry name" value="ATP-grasp_PylC-type"/>
</dbReference>
<keyword evidence="6" id="KW-1185">Reference proteome</keyword>
<dbReference type="InterPro" id="IPR002885">
    <property type="entry name" value="PPR_rpt"/>
</dbReference>
<keyword evidence="2" id="KW-0067">ATP-binding</keyword>
<evidence type="ECO:0000259" key="4">
    <source>
        <dbReference type="PROSITE" id="PS50975"/>
    </source>
</evidence>
<feature type="compositionally biased region" description="Basic and acidic residues" evidence="3">
    <location>
        <begin position="893"/>
        <end position="902"/>
    </location>
</feature>
<dbReference type="PANTHER" id="PTHR47447">
    <property type="entry name" value="OS03G0856100 PROTEIN"/>
    <property type="match status" value="1"/>
</dbReference>
<protein>
    <recommendedName>
        <fullName evidence="4">ATP-grasp domain-containing protein</fullName>
    </recommendedName>
</protein>
<feature type="compositionally biased region" description="Low complexity" evidence="3">
    <location>
        <begin position="873"/>
        <end position="889"/>
    </location>
</feature>
<comment type="caution">
    <text evidence="5">The sequence shown here is derived from an EMBL/GenBank/DDBJ whole genome shotgun (WGS) entry which is preliminary data.</text>
</comment>
<dbReference type="Proteomes" id="UP001642484">
    <property type="component" value="Unassembled WGS sequence"/>
</dbReference>
<dbReference type="SUPFAM" id="SSF56059">
    <property type="entry name" value="Glutathione synthetase ATP-binding domain-like"/>
    <property type="match status" value="1"/>
</dbReference>
<evidence type="ECO:0000313" key="6">
    <source>
        <dbReference type="Proteomes" id="UP001642484"/>
    </source>
</evidence>
<dbReference type="EMBL" id="CAXAMN010027273">
    <property type="protein sequence ID" value="CAK9109853.1"/>
    <property type="molecule type" value="Genomic_DNA"/>
</dbReference>
<dbReference type="InterPro" id="IPR011990">
    <property type="entry name" value="TPR-like_helical_dom_sf"/>
</dbReference>
<reference evidence="5 6" key="1">
    <citation type="submission" date="2024-02" db="EMBL/GenBank/DDBJ databases">
        <authorList>
            <person name="Chen Y."/>
            <person name="Shah S."/>
            <person name="Dougan E. K."/>
            <person name="Thang M."/>
            <person name="Chan C."/>
        </authorList>
    </citation>
    <scope>NUCLEOTIDE SEQUENCE [LARGE SCALE GENOMIC DNA]</scope>
</reference>
<dbReference type="PROSITE" id="PS50975">
    <property type="entry name" value="ATP_GRASP"/>
    <property type="match status" value="1"/>
</dbReference>
<evidence type="ECO:0000256" key="3">
    <source>
        <dbReference type="SAM" id="MobiDB-lite"/>
    </source>
</evidence>
<dbReference type="PANTHER" id="PTHR47447:SF17">
    <property type="entry name" value="OS12G0638900 PROTEIN"/>
    <property type="match status" value="1"/>
</dbReference>
<evidence type="ECO:0000256" key="1">
    <source>
        <dbReference type="ARBA" id="ARBA00022737"/>
    </source>
</evidence>
<feature type="compositionally biased region" description="Polar residues" evidence="3">
    <location>
        <begin position="848"/>
        <end position="857"/>
    </location>
</feature>
<dbReference type="Gene3D" id="3.30.470.20">
    <property type="entry name" value="ATP-grasp fold, B domain"/>
    <property type="match status" value="1"/>
</dbReference>
<dbReference type="InterPro" id="IPR011761">
    <property type="entry name" value="ATP-grasp"/>
</dbReference>
<keyword evidence="1" id="KW-0677">Repeat</keyword>
<evidence type="ECO:0000313" key="5">
    <source>
        <dbReference type="EMBL" id="CAK9109853.1"/>
    </source>
</evidence>
<sequence>MLADQAYLADWENALETLEEMKTFSISPDVTSYFACICASRRASAWQSALSLLQEAWNVDLEPTVECYSHTIRACSHHEIASKLRAELKHWGAAPDHVDGVALEIAARQRELREAGWRIISVEPHVVSTLRNKASMLEYAKEKGIGASTPRCFGTAGEAEYPCILKPELGTFGKDTHVVRSEEEVDRLTRGEGLAPKWVLQELVPGRLEYSITLLVLKGVVVDYVNTLYEYDGEEYVWPFVKEVRHEYVSVPQAHLDVMRILLSEFSGICCLGCLDVVSYKLRGDGSLCIFEVNPRIGGDLVFECPKPRARALFEKLDAMFDETSNHRGLEQMGLVEAEELRRLAAGPPVWQVASNCRVRSLNEVNPQLWLDRYNRTPSSEAWPVKVQLFHCPKHVPLAILTVPKCGTTSTINWVLQMEGLEQVRSIYQTGKAFLHHAGPGEFSQAVKRQLEFVASKGKIPEEKLLDKDFASLLMYRALHRYKPGLEGYDPSVTVEREFLPPAHLCPLCCLYGRQRQHVVLARNPFVRFCRSLSTLRLMSYFRFSWLNNAYWGSHKWTSWSGFADYYQFVLRVRDSKPGLFANGLDWVQESHNFCKQADLSRVPGTALHPWICRTTYYTLSAYDVFHLRPVSDMVKDERFLAGPAVMEDVLVLHLETLQEDILTLEDSLCRRLSFCEKLPPFPSVLPGKNIRDSAVEGNTKEHCGFKEATMSWRNCSAPPWLELWEAPLTAMVVRHYREDFHWLGYSTNPVAEPQEALKYLRQMQQQSMRPNILAWTSLLGACAANGTQEALALAKKSLREMRAARVQPNEYTFKAVEKMFGPATATALLGSRLAEVKSSGVERAASHQATPEQTEGTVAAGGRKAQRFGPWPLAAQQRQQSQGSQGLPLEDPSEKDLERLL</sequence>
<feature type="domain" description="ATP-grasp" evidence="4">
    <location>
        <begin position="131"/>
        <end position="322"/>
    </location>
</feature>
<dbReference type="Gene3D" id="1.25.40.10">
    <property type="entry name" value="Tetratricopeptide repeat domain"/>
    <property type="match status" value="2"/>
</dbReference>
<organism evidence="5 6">
    <name type="scientific">Durusdinium trenchii</name>
    <dbReference type="NCBI Taxonomy" id="1381693"/>
    <lineage>
        <taxon>Eukaryota</taxon>
        <taxon>Sar</taxon>
        <taxon>Alveolata</taxon>
        <taxon>Dinophyceae</taxon>
        <taxon>Suessiales</taxon>
        <taxon>Symbiodiniaceae</taxon>
        <taxon>Durusdinium</taxon>
    </lineage>
</organism>
<feature type="region of interest" description="Disordered" evidence="3">
    <location>
        <begin position="841"/>
        <end position="902"/>
    </location>
</feature>
<accession>A0ABP0SBX5</accession>
<evidence type="ECO:0000256" key="2">
    <source>
        <dbReference type="PROSITE-ProRule" id="PRU00409"/>
    </source>
</evidence>
<dbReference type="Pfam" id="PF02655">
    <property type="entry name" value="ATP-grasp_3"/>
    <property type="match status" value="1"/>
</dbReference>
<gene>
    <name evidence="5" type="ORF">CCMP2556_LOCUS51106</name>
</gene>
<keyword evidence="2" id="KW-0547">Nucleotide-binding</keyword>
<name>A0ABP0SBX5_9DINO</name>